<dbReference type="EMBL" id="BAABRP010000006">
    <property type="protein sequence ID" value="GAA5513288.1"/>
    <property type="molecule type" value="Genomic_DNA"/>
</dbReference>
<name>A0ABP9W9U9_9DEIO</name>
<accession>A0ABP9W9U9</accession>
<dbReference type="Proteomes" id="UP001401887">
    <property type="component" value="Unassembled WGS sequence"/>
</dbReference>
<dbReference type="Gene3D" id="2.30.320.10">
    <property type="entry name" value="YwqG-like"/>
    <property type="match status" value="1"/>
</dbReference>
<dbReference type="PANTHER" id="PTHR36436">
    <property type="entry name" value="SLL5081 PROTEIN"/>
    <property type="match status" value="1"/>
</dbReference>
<organism evidence="1 2">
    <name type="scientific">Deinococcus carri</name>
    <dbReference type="NCBI Taxonomy" id="1211323"/>
    <lineage>
        <taxon>Bacteria</taxon>
        <taxon>Thermotogati</taxon>
        <taxon>Deinococcota</taxon>
        <taxon>Deinococci</taxon>
        <taxon>Deinococcales</taxon>
        <taxon>Deinococcaceae</taxon>
        <taxon>Deinococcus</taxon>
    </lineage>
</organism>
<proteinExistence type="predicted"/>
<dbReference type="InterPro" id="IPR015315">
    <property type="entry name" value="DUF1963"/>
</dbReference>
<dbReference type="PANTHER" id="PTHR36436:SF6">
    <property type="entry name" value="SLL5081 PROTEIN"/>
    <property type="match status" value="1"/>
</dbReference>
<dbReference type="InterPro" id="IPR035948">
    <property type="entry name" value="YwqG-like_sf"/>
</dbReference>
<comment type="caution">
    <text evidence="1">The sequence shown here is derived from an EMBL/GenBank/DDBJ whole genome shotgun (WGS) entry which is preliminary data.</text>
</comment>
<evidence type="ECO:0000313" key="2">
    <source>
        <dbReference type="Proteomes" id="UP001401887"/>
    </source>
</evidence>
<dbReference type="Pfam" id="PF09234">
    <property type="entry name" value="DUF1963"/>
    <property type="match status" value="1"/>
</dbReference>
<gene>
    <name evidence="1" type="ORF">Dcar01_02021</name>
</gene>
<dbReference type="SUPFAM" id="SSF103032">
    <property type="entry name" value="Hypothetical protein YwqG"/>
    <property type="match status" value="1"/>
</dbReference>
<keyword evidence="2" id="KW-1185">Reference proteome</keyword>
<protein>
    <recommendedName>
        <fullName evidence="3">DUF1963 domain-containing protein</fullName>
    </recommendedName>
</protein>
<reference evidence="1 2" key="1">
    <citation type="submission" date="2024-02" db="EMBL/GenBank/DDBJ databases">
        <title>Deinococcus carri NBRC 110142.</title>
        <authorList>
            <person name="Ichikawa N."/>
            <person name="Katano-Makiyama Y."/>
            <person name="Hidaka K."/>
        </authorList>
    </citation>
    <scope>NUCLEOTIDE SEQUENCE [LARGE SCALE GENOMIC DNA]</scope>
    <source>
        <strain evidence="1 2">NBRC 110142</strain>
    </source>
</reference>
<evidence type="ECO:0000313" key="1">
    <source>
        <dbReference type="EMBL" id="GAA5513288.1"/>
    </source>
</evidence>
<evidence type="ECO:0008006" key="3">
    <source>
        <dbReference type="Google" id="ProtNLM"/>
    </source>
</evidence>
<dbReference type="RefSeq" id="WP_345464720.1">
    <property type="nucleotide sequence ID" value="NZ_BAABRP010000006.1"/>
</dbReference>
<sequence length="480" mass="53863">MTGTQPEPPKRHEWQHPVTGERITLTFAEGVTRLERGRGAAELPGPAFDEVAALREAQEQVGQWDPFALRHLREMAKAGVFQENGRTLGVEDLGFPARLWEELAAFEHELERQGGLTVTHDEKSGSLLWNPTPAMRERFRQLMAGRVQVSAPPADTPFHQKSQELRQEGFLRLTSRNAGGSLWLPPVLEPYRPQLQASERPVVRLAAEPGREPRLWESKVGGVPYRPKGAAWPHARGEDTRPLVFLAQVNFAELNGDGQALPDFPSRGLLQFFILNDDFYGAEMASSMKLDGAQKHYRVLYWPEVVEDEAALDTSVPRPEYDPQEVARLREGGFESLIDDSSLIWEELPYDWDALEEETAFPFRPRALAFLPDHEPVSGADGMASAVLGVNIWAEGVTGHDLASVLYNLSPGDHKLGGYPNFTQSDPRQPADDLILLFQLDSDERLGLMWGDVGTANFFIRPQDLKRRDFSKVAYHWDCG</sequence>